<proteinExistence type="predicted"/>
<organism evidence="6 7">
    <name type="scientific">Muricoccus roseus</name>
    <dbReference type="NCBI Taxonomy" id="198092"/>
    <lineage>
        <taxon>Bacteria</taxon>
        <taxon>Pseudomonadati</taxon>
        <taxon>Pseudomonadota</taxon>
        <taxon>Alphaproteobacteria</taxon>
        <taxon>Acetobacterales</taxon>
        <taxon>Roseomonadaceae</taxon>
        <taxon>Muricoccus</taxon>
    </lineage>
</organism>
<dbReference type="EMBL" id="FQZF01000004">
    <property type="protein sequence ID" value="SHI68542.1"/>
    <property type="molecule type" value="Genomic_DNA"/>
</dbReference>
<dbReference type="PANTHER" id="PTHR14226">
    <property type="entry name" value="NEUROPATHY TARGET ESTERASE/SWISS CHEESE D.MELANOGASTER"/>
    <property type="match status" value="1"/>
</dbReference>
<evidence type="ECO:0000313" key="7">
    <source>
        <dbReference type="Proteomes" id="UP000184387"/>
    </source>
</evidence>
<evidence type="ECO:0000313" key="6">
    <source>
        <dbReference type="EMBL" id="SHI68542.1"/>
    </source>
</evidence>
<dbReference type="Gene3D" id="3.40.1090.10">
    <property type="entry name" value="Cytosolic phospholipase A2 catalytic domain"/>
    <property type="match status" value="2"/>
</dbReference>
<dbReference type="InterPro" id="IPR050301">
    <property type="entry name" value="NTE"/>
</dbReference>
<dbReference type="InterPro" id="IPR002641">
    <property type="entry name" value="PNPLA_dom"/>
</dbReference>
<reference evidence="6 7" key="1">
    <citation type="submission" date="2016-11" db="EMBL/GenBank/DDBJ databases">
        <authorList>
            <person name="Jaros S."/>
            <person name="Januszkiewicz K."/>
            <person name="Wedrychowicz H."/>
        </authorList>
    </citation>
    <scope>NUCLEOTIDE SEQUENCE [LARGE SCALE GENOMIC DNA]</scope>
    <source>
        <strain evidence="6 7">DSM 14916</strain>
    </source>
</reference>
<dbReference type="RefSeq" id="WP_073131759.1">
    <property type="nucleotide sequence ID" value="NZ_FQZF01000004.1"/>
</dbReference>
<keyword evidence="2 4" id="KW-0442">Lipid degradation</keyword>
<comment type="caution">
    <text evidence="4">Lacks conserved residue(s) required for the propagation of feature annotation.</text>
</comment>
<dbReference type="InterPro" id="IPR016035">
    <property type="entry name" value="Acyl_Trfase/lysoPLipase"/>
</dbReference>
<feature type="active site" description="Proton acceptor" evidence="4">
    <location>
        <position position="205"/>
    </location>
</feature>
<dbReference type="Pfam" id="PF01734">
    <property type="entry name" value="Patatin"/>
    <property type="match status" value="1"/>
</dbReference>
<feature type="active site" description="Nucleophile" evidence="4">
    <location>
        <position position="46"/>
    </location>
</feature>
<dbReference type="STRING" id="198092.SAMN02745194_00827"/>
<feature type="domain" description="PNPLA" evidence="5">
    <location>
        <begin position="14"/>
        <end position="218"/>
    </location>
</feature>
<feature type="short sequence motif" description="DGA/G" evidence="4">
    <location>
        <begin position="205"/>
        <end position="207"/>
    </location>
</feature>
<dbReference type="GO" id="GO:0016787">
    <property type="term" value="F:hydrolase activity"/>
    <property type="evidence" value="ECO:0007669"/>
    <property type="project" value="UniProtKB-UniRule"/>
</dbReference>
<dbReference type="SUPFAM" id="SSF52151">
    <property type="entry name" value="FabD/lysophospholipase-like"/>
    <property type="match status" value="1"/>
</dbReference>
<dbReference type="PROSITE" id="PS51635">
    <property type="entry name" value="PNPLA"/>
    <property type="match status" value="1"/>
</dbReference>
<sequence>MSGGEAGPPATTVLVLGGGIALGAFGAGACEAVEEQGGADWLLGSSAGALNAAIIAGNPPGQRVEALHRFWSSASADPTPWASFWLGPPPGAGAWRRAHNETAAWQTLLLGRPGLFRHRRSPGETPSLYDLEPLRRRLPEFVDFGRLGAKGAPRLTIVATDVESGDRVVFDTARGARIGPEHLLASCALMPLFPPIEIDGRLLCDGGLASNAPVDLVFAEPSQGPVRCIVTELFARAGQRPRSLAAAAGRAADLAFGNQTWRMIEAGAREHALRARLAQLAAQGPGAAQGNQAPVPPVLDLLLLDYRAGLDEAGPGKPFDFSRATVEERWQAGATAMREGGDRLQARGGGTTLAPGFTLFEMDGGAARPAK</sequence>
<feature type="short sequence motif" description="GXSXG" evidence="4">
    <location>
        <begin position="44"/>
        <end position="48"/>
    </location>
</feature>
<name>A0A1M6D5I5_9PROT</name>
<gene>
    <name evidence="6" type="ORF">SAMN02745194_00827</name>
</gene>
<evidence type="ECO:0000259" key="5">
    <source>
        <dbReference type="PROSITE" id="PS51635"/>
    </source>
</evidence>
<dbReference type="AlphaFoldDB" id="A0A1M6D5I5"/>
<keyword evidence="3 4" id="KW-0443">Lipid metabolism</keyword>
<evidence type="ECO:0000256" key="1">
    <source>
        <dbReference type="ARBA" id="ARBA00022801"/>
    </source>
</evidence>
<dbReference type="Proteomes" id="UP000184387">
    <property type="component" value="Unassembled WGS sequence"/>
</dbReference>
<keyword evidence="1 4" id="KW-0378">Hydrolase</keyword>
<dbReference type="GO" id="GO:0016042">
    <property type="term" value="P:lipid catabolic process"/>
    <property type="evidence" value="ECO:0007669"/>
    <property type="project" value="UniProtKB-UniRule"/>
</dbReference>
<protein>
    <submittedName>
        <fullName evidence="6">NTE family protein</fullName>
    </submittedName>
</protein>
<accession>A0A1M6D5I5</accession>
<evidence type="ECO:0000256" key="4">
    <source>
        <dbReference type="PROSITE-ProRule" id="PRU01161"/>
    </source>
</evidence>
<evidence type="ECO:0000256" key="3">
    <source>
        <dbReference type="ARBA" id="ARBA00023098"/>
    </source>
</evidence>
<keyword evidence="7" id="KW-1185">Reference proteome</keyword>
<dbReference type="OrthoDB" id="9807112at2"/>
<evidence type="ECO:0000256" key="2">
    <source>
        <dbReference type="ARBA" id="ARBA00022963"/>
    </source>
</evidence>
<dbReference type="PANTHER" id="PTHR14226:SF57">
    <property type="entry name" value="BLR7027 PROTEIN"/>
    <property type="match status" value="1"/>
</dbReference>